<reference evidence="4 5" key="1">
    <citation type="submission" date="2019-01" db="EMBL/GenBank/DDBJ databases">
        <authorList>
            <consortium name="Pathogen Informatics"/>
        </authorList>
    </citation>
    <scope>NUCLEOTIDE SEQUENCE [LARGE SCALE GENOMIC DNA]</scope>
    <source>
        <strain evidence="4 5">NCTC10118</strain>
    </source>
</reference>
<evidence type="ECO:0000313" key="4">
    <source>
        <dbReference type="EMBL" id="VEU63689.1"/>
    </source>
</evidence>
<evidence type="ECO:0000259" key="3">
    <source>
        <dbReference type="Pfam" id="PF01732"/>
    </source>
</evidence>
<dbReference type="EMBL" id="LR214972">
    <property type="protein sequence ID" value="VEU63689.1"/>
    <property type="molecule type" value="Genomic_DNA"/>
</dbReference>
<feature type="compositionally biased region" description="Low complexity" evidence="1">
    <location>
        <begin position="31"/>
        <end position="45"/>
    </location>
</feature>
<proteinExistence type="predicted"/>
<gene>
    <name evidence="4" type="ORF">NCTC10118_00743</name>
</gene>
<evidence type="ECO:0000256" key="1">
    <source>
        <dbReference type="SAM" id="MobiDB-lite"/>
    </source>
</evidence>
<dbReference type="OrthoDB" id="393864at2"/>
<evidence type="ECO:0000313" key="5">
    <source>
        <dbReference type="Proteomes" id="UP000289952"/>
    </source>
</evidence>
<dbReference type="Proteomes" id="UP000289952">
    <property type="component" value="Chromosome"/>
</dbReference>
<feature type="signal peptide" evidence="2">
    <location>
        <begin position="1"/>
        <end position="24"/>
    </location>
</feature>
<dbReference type="RefSeq" id="WP_129621873.1">
    <property type="nucleotide sequence ID" value="NZ_LR214972.1"/>
</dbReference>
<dbReference type="Pfam" id="PF01732">
    <property type="entry name" value="Mycop_pep_DUF31"/>
    <property type="match status" value="1"/>
</dbReference>
<keyword evidence="5" id="KW-1185">Reference proteome</keyword>
<dbReference type="NCBIfam" id="NF045842">
    <property type="entry name" value="MIP_near_MIB"/>
    <property type="match status" value="1"/>
</dbReference>
<keyword evidence="2" id="KW-0732">Signal</keyword>
<sequence>MRKRKIWQGLIGVSALLSPLFIIASCSTPSNPNNPSNGADNPAPSTNTPAPGDLNPGIANVTKPVSVQSLNNFTLVHLDKYSRKVNFWFHAQNQNSLKAENFYVLLNNTTKVNLLNGLVSYRVYNGTFEVPNTVSKVSSAQIFYEDTNFAFHSLVTNQTVSFETDNLGEVEITPTKFSKDNKKQEDIFPTDLKIEDIELSVSGGNSANYNYQIKEIDYFLDQKGKNISDWLGAVNLIITFTNKTNPQEVFTRSKIVTGFKFNPIDGQKNDQYNKNDERSHEHLNHDYVMYSKLNHQQRYEIDNVLYLNAIMSHLEFKGISPLEYRLDLNINANKEAILQYDAKAKSLGLDTYQSSYIKGFTLPKYSTSGEFLGLSLQEGAEIEKGPERADSIGRFQWRYSGLARTLVNNHYKNAATQTYSVEFTNPKDGSTQSSAGTMWILDYQLSEDGKYPTKWYFGTNLHVADNFTKQTRNISVSKLKNSADLNKQFSSINTDINFERFTFRNGVAQSLVKKVYEGKNFLSTKPADYLTAEQKVKYGNLEEFVDFAILEFDFSVVTSDNVWAYDYSINAQSNLDYEYDSIKNNPEEFAKLITNDYANKTEKHIKFLKTSYLADYKQIDRDLISTKETAKTYQGNELYAVGYPLSYEDYFFLNEDGSGARGNENWLNRTDTYSLWTNSNPEFYWHKDEYNEDYKNLGNYLSSSIGYRTFTNKPGIADAFLTATHTGSDFYVSGNDKLIGFGLNYLPKQYVPYGGASGSSFRNQYNELVGVFHSGNSAARTGLLAAFRSEGFNYQGLFGDYNLPQYDLIYGGGKDQINSYRESLAKLYPTAKTNLFPSGLNTVPEDFKFKN</sequence>
<feature type="domain" description="DUF31" evidence="3">
    <location>
        <begin position="408"/>
        <end position="773"/>
    </location>
</feature>
<dbReference type="PROSITE" id="PS51257">
    <property type="entry name" value="PROKAR_LIPOPROTEIN"/>
    <property type="match status" value="1"/>
</dbReference>
<feature type="chain" id="PRO_5019192238" evidence="2">
    <location>
        <begin position="25"/>
        <end position="851"/>
    </location>
</feature>
<keyword evidence="4" id="KW-0449">Lipoprotein</keyword>
<dbReference type="InterPro" id="IPR022382">
    <property type="entry name" value="Mycoplasma_peptidase_DUF31"/>
</dbReference>
<organism evidence="4 5">
    <name type="scientific">Mycoplasmopsis bovirhinis</name>
    <dbReference type="NCBI Taxonomy" id="29553"/>
    <lineage>
        <taxon>Bacteria</taxon>
        <taxon>Bacillati</taxon>
        <taxon>Mycoplasmatota</taxon>
        <taxon>Mycoplasmoidales</taxon>
        <taxon>Metamycoplasmataceae</taxon>
        <taxon>Mycoplasmopsis</taxon>
    </lineage>
</organism>
<feature type="region of interest" description="Disordered" evidence="1">
    <location>
        <begin position="31"/>
        <end position="57"/>
    </location>
</feature>
<dbReference type="AlphaFoldDB" id="A0A449AFF4"/>
<accession>A0A449AFF4</accession>
<evidence type="ECO:0000256" key="2">
    <source>
        <dbReference type="SAM" id="SignalP"/>
    </source>
</evidence>
<protein>
    <submittedName>
        <fullName evidence="4">Membrane-associated lipoprotein</fullName>
    </submittedName>
</protein>
<dbReference type="NCBIfam" id="NF045841">
    <property type="entry name" value="Ig_SerProt_MIP"/>
    <property type="match status" value="1"/>
</dbReference>
<name>A0A449AFF4_9BACT</name>